<protein>
    <recommendedName>
        <fullName evidence="2">DUF3741 domain-containing protein</fullName>
    </recommendedName>
</protein>
<comment type="caution">
    <text evidence="3">The sequence shown here is derived from an EMBL/GenBank/DDBJ whole genome shotgun (WGS) entry which is preliminary data.</text>
</comment>
<evidence type="ECO:0000313" key="3">
    <source>
        <dbReference type="EMBL" id="CAD6233622.1"/>
    </source>
</evidence>
<name>A0A811P0J9_9POAL</name>
<accession>A0A811P0J9</accession>
<evidence type="ECO:0000256" key="1">
    <source>
        <dbReference type="SAM" id="MobiDB-lite"/>
    </source>
</evidence>
<dbReference type="PANTHER" id="PTHR34282:SF2">
    <property type="entry name" value="DUF3741 DOMAIN-CONTAINING PROTEIN"/>
    <property type="match status" value="1"/>
</dbReference>
<dbReference type="EMBL" id="CAJGYO010000005">
    <property type="protein sequence ID" value="CAD6233622.1"/>
    <property type="molecule type" value="Genomic_DNA"/>
</dbReference>
<feature type="compositionally biased region" description="Polar residues" evidence="1">
    <location>
        <begin position="367"/>
        <end position="382"/>
    </location>
</feature>
<dbReference type="InterPro" id="IPR032795">
    <property type="entry name" value="DUF3741-assoc"/>
</dbReference>
<organism evidence="3 4">
    <name type="scientific">Miscanthus lutarioriparius</name>
    <dbReference type="NCBI Taxonomy" id="422564"/>
    <lineage>
        <taxon>Eukaryota</taxon>
        <taxon>Viridiplantae</taxon>
        <taxon>Streptophyta</taxon>
        <taxon>Embryophyta</taxon>
        <taxon>Tracheophyta</taxon>
        <taxon>Spermatophyta</taxon>
        <taxon>Magnoliopsida</taxon>
        <taxon>Liliopsida</taxon>
        <taxon>Poales</taxon>
        <taxon>Poaceae</taxon>
        <taxon>PACMAD clade</taxon>
        <taxon>Panicoideae</taxon>
        <taxon>Andropogonodae</taxon>
        <taxon>Andropogoneae</taxon>
        <taxon>Saccharinae</taxon>
        <taxon>Miscanthus</taxon>
    </lineage>
</organism>
<evidence type="ECO:0000313" key="4">
    <source>
        <dbReference type="Proteomes" id="UP000604825"/>
    </source>
</evidence>
<reference evidence="3" key="1">
    <citation type="submission" date="2020-10" db="EMBL/GenBank/DDBJ databases">
        <authorList>
            <person name="Han B."/>
            <person name="Lu T."/>
            <person name="Zhao Q."/>
            <person name="Huang X."/>
            <person name="Zhao Y."/>
        </authorList>
    </citation>
    <scope>NUCLEOTIDE SEQUENCE</scope>
</reference>
<dbReference type="OrthoDB" id="1079501at2759"/>
<feature type="region of interest" description="Disordered" evidence="1">
    <location>
        <begin position="448"/>
        <end position="499"/>
    </location>
</feature>
<dbReference type="AlphaFoldDB" id="A0A811P0J9"/>
<feature type="region of interest" description="Disordered" evidence="1">
    <location>
        <begin position="533"/>
        <end position="569"/>
    </location>
</feature>
<dbReference type="Pfam" id="PF14383">
    <property type="entry name" value="VARLMGL"/>
    <property type="match status" value="1"/>
</dbReference>
<feature type="compositionally biased region" description="Basic and acidic residues" evidence="1">
    <location>
        <begin position="349"/>
        <end position="358"/>
    </location>
</feature>
<sequence>MSHVKFRQSWSWIPQVATECTDVPWNQFPNCFLTYPCLACLFIQRSAVSLFLANVRNSQDKKNTIMHQDSFRSVVCRSLSKSLPPRSKDGSCPETVQCAVPCIVTLQPSVCRNCQGQEQSTSQSYREERSMSFHGDYLMAPSVSKHFAEDLLRGAMDLQESLVMLERFQAASQSMRLPNKKRGPETGEKSPEIDTIIREVLLRPTNAKQVLPVSANDGLNKQLRNSTDQLKNVVKDSFYRKNHLSVPNNEQASLNQSARYLQNNYLMSKPTQQKKVVLRSLPSCAAVQPGKSKGPSLVAKLMGLDGLPSPKGNSTVKDDKIKTANSPRALFDIERPKSKRLLPQLFREESGLDTEMPRSENLPPEQYNVQKNSTSSQKGIGTSYNTRSINEIASMKSIHRETNVEQARPKSPKEIKIVSPTSRKKQANETTEINRKTMEKQKPYLSERNREGRNVAKAKAGSVSRNAEVVKRRDRKSAVSRSSRTCDAVKPNLLKPPNNSRVKRVSMRKFKSSTIDEIVAYEIEREIFNALDQIDGPSTEHSATPSDEGCPSADWDEESSVGDILKDSGEPNETLLSAIHDYRISSADGDAIHPSIDRTPTKEAEIKDEISLLLLNDKSFFSRAAELIGIDVYGDLNEQCSRISKVELKNHKLYLDAAGEQLELKHCQQNSLCYTGLQGQKRRSSAYFSLEELLRDISNGIRNLKGYCSEDGRGTKDSLDMKLERDLSCTDALINTVWDMGWRGLICMEETDCFVRDAGEDILSLLIEEAALDMCLHDCTDI</sequence>
<evidence type="ECO:0000259" key="2">
    <source>
        <dbReference type="Pfam" id="PF14383"/>
    </source>
</evidence>
<proteinExistence type="predicted"/>
<keyword evidence="4" id="KW-1185">Reference proteome</keyword>
<gene>
    <name evidence="3" type="ORF">NCGR_LOCUS22939</name>
</gene>
<feature type="domain" description="DUF3741" evidence="2">
    <location>
        <begin position="292"/>
        <end position="309"/>
    </location>
</feature>
<dbReference type="PANTHER" id="PTHR34282">
    <property type="entry name" value="OS01G0228800 PROTEIN-RELATED"/>
    <property type="match status" value="1"/>
</dbReference>
<dbReference type="Proteomes" id="UP000604825">
    <property type="component" value="Unassembled WGS sequence"/>
</dbReference>
<feature type="region of interest" description="Disordered" evidence="1">
    <location>
        <begin position="349"/>
        <end position="382"/>
    </location>
</feature>